<dbReference type="AlphaFoldDB" id="A0A2H0WQ49"/>
<accession>A0A2H0WQ49</accession>
<sequence length="243" mass="27270">MFPLSHIYVSTKVAEKESDLLVLGSVIPDLAWFSESLRNVLHNTPSEFWDFVKDKYPDSLDLALGVKLHSQINKGADYYSDDDETGYAKVNGRKIIKIVTKALGIEEGQQALVLSHNFIEAAIDLLLAESVPSLPKVYRRAIDSEANHQAAIVVSAFLDKEVALVDAEMKKLFDFLSPENISFLMGVCSNAVAPFLERTLGKKLNLKQILNVLKKSKELINDSYLSFLNETVKKMKIDFQDYI</sequence>
<proteinExistence type="predicted"/>
<comment type="caution">
    <text evidence="1">The sequence shown here is derived from an EMBL/GenBank/DDBJ whole genome shotgun (WGS) entry which is preliminary data.</text>
</comment>
<dbReference type="Proteomes" id="UP000230775">
    <property type="component" value="Unassembled WGS sequence"/>
</dbReference>
<organism evidence="1 2">
    <name type="scientific">Candidatus Shapirobacteria bacterium CG09_land_8_20_14_0_10_39_12</name>
    <dbReference type="NCBI Taxonomy" id="1974885"/>
    <lineage>
        <taxon>Bacteria</taxon>
        <taxon>Candidatus Shapironibacteriota</taxon>
    </lineage>
</organism>
<protein>
    <submittedName>
        <fullName evidence="1">Uncharacterized protein</fullName>
    </submittedName>
</protein>
<reference evidence="2" key="1">
    <citation type="submission" date="2017-09" db="EMBL/GenBank/DDBJ databases">
        <title>Depth-based differentiation of microbial function through sediment-hosted aquifers and enrichment of novel symbionts in the deep terrestrial subsurface.</title>
        <authorList>
            <person name="Probst A.J."/>
            <person name="Ladd B."/>
            <person name="Jarett J.K."/>
            <person name="Geller-Mcgrath D.E."/>
            <person name="Sieber C.M.K."/>
            <person name="Emerson J.B."/>
            <person name="Anantharaman K."/>
            <person name="Thomas B.C."/>
            <person name="Malmstrom R."/>
            <person name="Stieglmeier M."/>
            <person name="Klingl A."/>
            <person name="Woyke T."/>
            <person name="Ryan C.M."/>
            <person name="Banfield J.F."/>
        </authorList>
    </citation>
    <scope>NUCLEOTIDE SEQUENCE [LARGE SCALE GENOMIC DNA]</scope>
</reference>
<gene>
    <name evidence="1" type="ORF">COT64_00800</name>
</gene>
<evidence type="ECO:0000313" key="1">
    <source>
        <dbReference type="EMBL" id="PIS14780.1"/>
    </source>
</evidence>
<evidence type="ECO:0000313" key="2">
    <source>
        <dbReference type="Proteomes" id="UP000230775"/>
    </source>
</evidence>
<name>A0A2H0WQ49_9BACT</name>
<dbReference type="EMBL" id="PEZI01000020">
    <property type="protein sequence ID" value="PIS14780.1"/>
    <property type="molecule type" value="Genomic_DNA"/>
</dbReference>